<feature type="transmembrane region" description="Helical" evidence="1">
    <location>
        <begin position="20"/>
        <end position="37"/>
    </location>
</feature>
<evidence type="ECO:0000313" key="4">
    <source>
        <dbReference type="Proteomes" id="UP000323000"/>
    </source>
</evidence>
<feature type="domain" description="DUF4220" evidence="2">
    <location>
        <begin position="52"/>
        <end position="358"/>
    </location>
</feature>
<feature type="transmembrane region" description="Helical" evidence="1">
    <location>
        <begin position="49"/>
        <end position="70"/>
    </location>
</feature>
<dbReference type="EMBL" id="VAHF01000008">
    <property type="protein sequence ID" value="TXG56160.1"/>
    <property type="molecule type" value="Genomic_DNA"/>
</dbReference>
<evidence type="ECO:0000259" key="2">
    <source>
        <dbReference type="Pfam" id="PF13968"/>
    </source>
</evidence>
<name>A0A5C7HGF6_9ROSI</name>
<protein>
    <recommendedName>
        <fullName evidence="2">DUF4220 domain-containing protein</fullName>
    </recommendedName>
</protein>
<evidence type="ECO:0000256" key="1">
    <source>
        <dbReference type="SAM" id="Phobius"/>
    </source>
</evidence>
<dbReference type="OrthoDB" id="1689146at2759"/>
<comment type="caution">
    <text evidence="3">The sequence shown here is derived from an EMBL/GenBank/DDBJ whole genome shotgun (WGS) entry which is preliminary data.</text>
</comment>
<dbReference type="PANTHER" id="PTHR31325">
    <property type="entry name" value="OS01G0798800 PROTEIN-RELATED"/>
    <property type="match status" value="1"/>
</dbReference>
<proteinExistence type="predicted"/>
<dbReference type="Pfam" id="PF13968">
    <property type="entry name" value="DUF4220"/>
    <property type="match status" value="1"/>
</dbReference>
<feature type="transmembrane region" description="Helical" evidence="1">
    <location>
        <begin position="294"/>
        <end position="315"/>
    </location>
</feature>
<organism evidence="3 4">
    <name type="scientific">Acer yangbiense</name>
    <dbReference type="NCBI Taxonomy" id="1000413"/>
    <lineage>
        <taxon>Eukaryota</taxon>
        <taxon>Viridiplantae</taxon>
        <taxon>Streptophyta</taxon>
        <taxon>Embryophyta</taxon>
        <taxon>Tracheophyta</taxon>
        <taxon>Spermatophyta</taxon>
        <taxon>Magnoliopsida</taxon>
        <taxon>eudicotyledons</taxon>
        <taxon>Gunneridae</taxon>
        <taxon>Pentapetalae</taxon>
        <taxon>rosids</taxon>
        <taxon>malvids</taxon>
        <taxon>Sapindales</taxon>
        <taxon>Sapindaceae</taxon>
        <taxon>Hippocastanoideae</taxon>
        <taxon>Acereae</taxon>
        <taxon>Acer</taxon>
    </lineage>
</organism>
<keyword evidence="1" id="KW-0472">Membrane</keyword>
<dbReference type="Proteomes" id="UP000323000">
    <property type="component" value="Chromosome 8"/>
</dbReference>
<feature type="transmembrane region" description="Helical" evidence="1">
    <location>
        <begin position="261"/>
        <end position="282"/>
    </location>
</feature>
<gene>
    <name evidence="3" type="ORF">EZV62_017473</name>
</gene>
<keyword evidence="4" id="KW-1185">Reference proteome</keyword>
<reference evidence="4" key="1">
    <citation type="journal article" date="2019" name="Gigascience">
        <title>De novo genome assembly of the endangered Acer yangbiense, a plant species with extremely small populations endemic to Yunnan Province, China.</title>
        <authorList>
            <person name="Yang J."/>
            <person name="Wariss H.M."/>
            <person name="Tao L."/>
            <person name="Zhang R."/>
            <person name="Yun Q."/>
            <person name="Hollingsworth P."/>
            <person name="Dao Z."/>
            <person name="Luo G."/>
            <person name="Guo H."/>
            <person name="Ma Y."/>
            <person name="Sun W."/>
        </authorList>
    </citation>
    <scope>NUCLEOTIDE SEQUENCE [LARGE SCALE GENOMIC DNA]</scope>
    <source>
        <strain evidence="4">cv. Malutang</strain>
    </source>
</reference>
<keyword evidence="1" id="KW-1133">Transmembrane helix</keyword>
<evidence type="ECO:0000313" key="3">
    <source>
        <dbReference type="EMBL" id="TXG56160.1"/>
    </source>
</evidence>
<sequence length="664" mass="77207">MMQLFPEKLIKIWNGWEVRGLILVSLILQIILIIFGSRRKFTASVKVRFLVWSAYMIADSVATLALGNLANSQVDSRDDKRSEPGNVIQAFWAPFLLLHLGGPDTITAYALEDNELWIRHFLGLIVQVGVAFYVFVRSWSDNALTFIAIPMFITGIIKYGERTFVLRSSSAEHFKDSLLSFALFDIPEENNYLVQAYFLYQRSACLFANMIIDYYGRNDPSYSIVYNKSPKAAFELVEAELGFLYDVLYTKATIVNSLVGIFLRCICFFSSFCALIVFSIIIDIHSYPEADISLTYLLLVAAVFLEVYALILFLLSDWTKLRLIKLNYKPINPCKRQRSINPRKRQQSRSMAQYNLINSCLKEKSATRIRVLIRKMINVEYRYLTREDVHIDLQKVIFEHLQCQSNEIIEKFDDYIGKGRSLMKELLYRRGDYVIEKMNFPDKFKWSTIEVDFDHSLLAWHIATNLCYYPECEQEREQECEREQGREHDISNSHDHDISDSNLKRRISKCLSDYMLYLLVFCPSMLSKGISFEKQYKNTRNAIKSIFKQIASGKMSTACNTLLENVMDERGTEDMSVLHVGCRLAERLRSIEDKWEMISKVWVEMLTYAANRCVWKEHGQQLRNGGELLTYVSLLMAHLGLSEQYEMKKTSVPALPDREWQHLL</sequence>
<dbReference type="Pfam" id="PF04578">
    <property type="entry name" value="DUF594"/>
    <property type="match status" value="1"/>
</dbReference>
<dbReference type="InterPro" id="IPR007658">
    <property type="entry name" value="DUF594"/>
</dbReference>
<keyword evidence="1" id="KW-0812">Transmembrane</keyword>
<accession>A0A5C7HGF6</accession>
<feature type="transmembrane region" description="Helical" evidence="1">
    <location>
        <begin position="118"/>
        <end position="136"/>
    </location>
</feature>
<dbReference type="AlphaFoldDB" id="A0A5C7HGF6"/>
<feature type="transmembrane region" description="Helical" evidence="1">
    <location>
        <begin position="142"/>
        <end position="160"/>
    </location>
</feature>
<dbReference type="InterPro" id="IPR025315">
    <property type="entry name" value="DUF4220"/>
</dbReference>
<feature type="transmembrane region" description="Helical" evidence="1">
    <location>
        <begin position="90"/>
        <end position="111"/>
    </location>
</feature>